<accession>X1JLC1</accession>
<dbReference type="AlphaFoldDB" id="X1JLC1"/>
<sequence length="126" mass="14796">INNRNGEKNMVELEELEKKFKQNKWDKYLNNLYKFIINGKDVNILIECIEKIEEFRARSETKSVPHLTLEDVKKARVKYDPVNNTYDVESLDDIDINVGGCSEDYEPFGEGNSFGCRKKNNRNMKK</sequence>
<feature type="non-terminal residue" evidence="1">
    <location>
        <position position="1"/>
    </location>
</feature>
<protein>
    <submittedName>
        <fullName evidence="1">Uncharacterized protein</fullName>
    </submittedName>
</protein>
<comment type="caution">
    <text evidence="1">The sequence shown here is derived from an EMBL/GenBank/DDBJ whole genome shotgun (WGS) entry which is preliminary data.</text>
</comment>
<organism evidence="1">
    <name type="scientific">marine sediment metagenome</name>
    <dbReference type="NCBI Taxonomy" id="412755"/>
    <lineage>
        <taxon>unclassified sequences</taxon>
        <taxon>metagenomes</taxon>
        <taxon>ecological metagenomes</taxon>
    </lineage>
</organism>
<proteinExistence type="predicted"/>
<evidence type="ECO:0000313" key="1">
    <source>
        <dbReference type="EMBL" id="GAH70558.1"/>
    </source>
</evidence>
<gene>
    <name evidence="1" type="ORF">S03H2_45381</name>
</gene>
<dbReference type="EMBL" id="BARU01028432">
    <property type="protein sequence ID" value="GAH70558.1"/>
    <property type="molecule type" value="Genomic_DNA"/>
</dbReference>
<name>X1JLC1_9ZZZZ</name>
<reference evidence="1" key="1">
    <citation type="journal article" date="2014" name="Front. Microbiol.">
        <title>High frequency of phylogenetically diverse reductive dehalogenase-homologous genes in deep subseafloor sedimentary metagenomes.</title>
        <authorList>
            <person name="Kawai M."/>
            <person name="Futagami T."/>
            <person name="Toyoda A."/>
            <person name="Takaki Y."/>
            <person name="Nishi S."/>
            <person name="Hori S."/>
            <person name="Arai W."/>
            <person name="Tsubouchi T."/>
            <person name="Morono Y."/>
            <person name="Uchiyama I."/>
            <person name="Ito T."/>
            <person name="Fujiyama A."/>
            <person name="Inagaki F."/>
            <person name="Takami H."/>
        </authorList>
    </citation>
    <scope>NUCLEOTIDE SEQUENCE</scope>
    <source>
        <strain evidence="1">Expedition CK06-06</strain>
    </source>
</reference>